<sequence length="103" mass="12173">MNYIVNCNWDFDSDAFDQVSEEAKDFISGLLLKEKSCRLSAGQCLKHEWLTNLPLKAKKYKVRLKSQIMLQKYMAQKKWKKHFYVVTAANRLRKFQLLSLKPS</sequence>
<organism evidence="1 2">
    <name type="scientific">Aquarana catesbeiana</name>
    <name type="common">American bullfrog</name>
    <name type="synonym">Rana catesbeiana</name>
    <dbReference type="NCBI Taxonomy" id="8400"/>
    <lineage>
        <taxon>Eukaryota</taxon>
        <taxon>Metazoa</taxon>
        <taxon>Chordata</taxon>
        <taxon>Craniata</taxon>
        <taxon>Vertebrata</taxon>
        <taxon>Euteleostomi</taxon>
        <taxon>Amphibia</taxon>
        <taxon>Batrachia</taxon>
        <taxon>Anura</taxon>
        <taxon>Neobatrachia</taxon>
        <taxon>Ranoidea</taxon>
        <taxon>Ranidae</taxon>
        <taxon>Aquarana</taxon>
    </lineage>
</organism>
<name>A0A2G9SER4_AQUCT</name>
<dbReference type="Proteomes" id="UP000228934">
    <property type="component" value="Unassembled WGS sequence"/>
</dbReference>
<reference evidence="2" key="1">
    <citation type="journal article" date="2017" name="Nat. Commun.">
        <title>The North American bullfrog draft genome provides insight into hormonal regulation of long noncoding RNA.</title>
        <authorList>
            <person name="Hammond S.A."/>
            <person name="Warren R.L."/>
            <person name="Vandervalk B.P."/>
            <person name="Kucuk E."/>
            <person name="Khan H."/>
            <person name="Gibb E.A."/>
            <person name="Pandoh P."/>
            <person name="Kirk H."/>
            <person name="Zhao Y."/>
            <person name="Jones M."/>
            <person name="Mungall A.J."/>
            <person name="Coope R."/>
            <person name="Pleasance S."/>
            <person name="Moore R.A."/>
            <person name="Holt R.A."/>
            <person name="Round J.M."/>
            <person name="Ohora S."/>
            <person name="Walle B.V."/>
            <person name="Veldhoen N."/>
            <person name="Helbing C.C."/>
            <person name="Birol I."/>
        </authorList>
    </citation>
    <scope>NUCLEOTIDE SEQUENCE [LARGE SCALE GENOMIC DNA]</scope>
</reference>
<proteinExistence type="predicted"/>
<dbReference type="Gene3D" id="1.10.510.10">
    <property type="entry name" value="Transferase(Phosphotransferase) domain 1"/>
    <property type="match status" value="1"/>
</dbReference>
<accession>A0A2G9SER4</accession>
<dbReference type="EMBL" id="KV924605">
    <property type="protein sequence ID" value="PIO38650.1"/>
    <property type="molecule type" value="Genomic_DNA"/>
</dbReference>
<protein>
    <recommendedName>
        <fullName evidence="3">Protein kinase domain-containing protein</fullName>
    </recommendedName>
</protein>
<dbReference type="PANTHER" id="PTHR24347">
    <property type="entry name" value="SERINE/THREONINE-PROTEIN KINASE"/>
    <property type="match status" value="1"/>
</dbReference>
<evidence type="ECO:0000313" key="1">
    <source>
        <dbReference type="EMBL" id="PIO38650.1"/>
    </source>
</evidence>
<evidence type="ECO:0008006" key="3">
    <source>
        <dbReference type="Google" id="ProtNLM"/>
    </source>
</evidence>
<evidence type="ECO:0000313" key="2">
    <source>
        <dbReference type="Proteomes" id="UP000228934"/>
    </source>
</evidence>
<dbReference type="InterPro" id="IPR011009">
    <property type="entry name" value="Kinase-like_dom_sf"/>
</dbReference>
<dbReference type="AlphaFoldDB" id="A0A2G9SER4"/>
<dbReference type="OrthoDB" id="2152335at2759"/>
<dbReference type="SUPFAM" id="SSF56112">
    <property type="entry name" value="Protein kinase-like (PK-like)"/>
    <property type="match status" value="1"/>
</dbReference>
<gene>
    <name evidence="1" type="ORF">AB205_0214120</name>
</gene>
<keyword evidence="2" id="KW-1185">Reference proteome</keyword>